<name>A0A2B7WXE7_9EURO</name>
<dbReference type="InterPro" id="IPR002347">
    <property type="entry name" value="SDR_fam"/>
</dbReference>
<gene>
    <name evidence="1" type="ORF">AJ79_07914</name>
</gene>
<organism evidence="1 2">
    <name type="scientific">Helicocarpus griseus UAMH5409</name>
    <dbReference type="NCBI Taxonomy" id="1447875"/>
    <lineage>
        <taxon>Eukaryota</taxon>
        <taxon>Fungi</taxon>
        <taxon>Dikarya</taxon>
        <taxon>Ascomycota</taxon>
        <taxon>Pezizomycotina</taxon>
        <taxon>Eurotiomycetes</taxon>
        <taxon>Eurotiomycetidae</taxon>
        <taxon>Onygenales</taxon>
        <taxon>Ajellomycetaceae</taxon>
        <taxon>Helicocarpus</taxon>
    </lineage>
</organism>
<protein>
    <recommendedName>
        <fullName evidence="3">3-oxoacyl-[acyl-carrier-protein] reductase</fullName>
    </recommendedName>
</protein>
<reference evidence="1 2" key="1">
    <citation type="submission" date="2017-10" db="EMBL/GenBank/DDBJ databases">
        <title>Comparative genomics in systemic dimorphic fungi from Ajellomycetaceae.</title>
        <authorList>
            <person name="Munoz J.F."/>
            <person name="Mcewen J.G."/>
            <person name="Clay O.K."/>
            <person name="Cuomo C.A."/>
        </authorList>
    </citation>
    <scope>NUCLEOTIDE SEQUENCE [LARGE SCALE GENOMIC DNA]</scope>
    <source>
        <strain evidence="1 2">UAMH5409</strain>
    </source>
</reference>
<dbReference type="STRING" id="1447875.A0A2B7WXE7"/>
<comment type="caution">
    <text evidence="1">The sequence shown here is derived from an EMBL/GenBank/DDBJ whole genome shotgun (WGS) entry which is preliminary data.</text>
</comment>
<dbReference type="EMBL" id="PDNB01000171">
    <property type="protein sequence ID" value="PGH01476.1"/>
    <property type="molecule type" value="Genomic_DNA"/>
</dbReference>
<evidence type="ECO:0000313" key="1">
    <source>
        <dbReference type="EMBL" id="PGH01476.1"/>
    </source>
</evidence>
<dbReference type="PANTHER" id="PTHR42820:SF1">
    <property type="entry name" value="SHORT-CHAIN DEHYDROGENASE_REDUCTASE FAMILY PROTEIN"/>
    <property type="match status" value="1"/>
</dbReference>
<evidence type="ECO:0008006" key="3">
    <source>
        <dbReference type="Google" id="ProtNLM"/>
    </source>
</evidence>
<keyword evidence="2" id="KW-1185">Reference proteome</keyword>
<dbReference type="SUPFAM" id="SSF51735">
    <property type="entry name" value="NAD(P)-binding Rossmann-fold domains"/>
    <property type="match status" value="1"/>
</dbReference>
<proteinExistence type="predicted"/>
<dbReference type="PANTHER" id="PTHR42820">
    <property type="entry name" value="SHORT-CHAIN DEHYDROGENASE REDUCTASE"/>
    <property type="match status" value="1"/>
</dbReference>
<evidence type="ECO:0000313" key="2">
    <source>
        <dbReference type="Proteomes" id="UP000223968"/>
    </source>
</evidence>
<accession>A0A2B7WXE7</accession>
<dbReference type="Proteomes" id="UP000223968">
    <property type="component" value="Unassembled WGS sequence"/>
</dbReference>
<dbReference type="InterPro" id="IPR036291">
    <property type="entry name" value="NAD(P)-bd_dom_sf"/>
</dbReference>
<dbReference type="Gene3D" id="3.40.50.720">
    <property type="entry name" value="NAD(P)-binding Rossmann-like Domain"/>
    <property type="match status" value="1"/>
</dbReference>
<dbReference type="OrthoDB" id="47007at2759"/>
<sequence length="186" mass="20322">MSATAAPSQRLLNRVAIVAGSCQGLERGICLQFHLEGALLICADLRPNGLPGEEPTHEVIQKQGRRAIFKVDVSDSKQVQAMIAQAVEEYGALHMLVKNNAGICGEATAAKPIDEADEDIFDLHMMISVKGPFMGPKYALRQMKKQEPIGRGDRGWIINLSSIVTSAGMRGLHKCHHPSYEIREAH</sequence>
<dbReference type="AlphaFoldDB" id="A0A2B7WXE7"/>
<dbReference type="Pfam" id="PF00106">
    <property type="entry name" value="adh_short"/>
    <property type="match status" value="1"/>
</dbReference>